<evidence type="ECO:0000313" key="1">
    <source>
        <dbReference type="EMBL" id="CAH8248453.1"/>
    </source>
</evidence>
<proteinExistence type="predicted"/>
<dbReference type="Proteomes" id="UP001154322">
    <property type="component" value="Unassembled WGS sequence"/>
</dbReference>
<protein>
    <submittedName>
        <fullName evidence="1">Uncharacterized protein</fullName>
    </submittedName>
</protein>
<accession>A0ABM9G9J4</accession>
<organism evidence="1 2">
    <name type="scientific">Paenibacillus melissococcoides</name>
    <dbReference type="NCBI Taxonomy" id="2912268"/>
    <lineage>
        <taxon>Bacteria</taxon>
        <taxon>Bacillati</taxon>
        <taxon>Bacillota</taxon>
        <taxon>Bacilli</taxon>
        <taxon>Bacillales</taxon>
        <taxon>Paenibacillaceae</taxon>
        <taxon>Paenibacillus</taxon>
    </lineage>
</organism>
<sequence>MIGKFFRRSGTNQALSKNDEKPRVGLLSNHDALNQWLIENLEDSEVIVLNTNNYREELPVQVLLCFDFDDPHYAEKMVPIAQNALERRTHVIWAVDGPAEWRNRVETDLARLGAFIAPYEEEIDAALILGYIQNGLQIASVSLEEPTHFDTPEPTYITETNKVVAEENHDCNHQEPKLKAIQNSLSSTVTIPRLIAVCGFASSGVSTISFGISSFLQKPVTLIEGGNTEGSLARWHSRATWADTHGETQTLQGYLEQKGGCSLPQYPYIDFALGGSGNITLADVQSLQNCALQNWIVVDCGTDFSHPLFQAAGLKVFVTTPDPQHLFVPRPALSEIDVFILNRYPEQLPISTEEIGRIYNRDFDLIVRDQPRNIYFSLWAKESWIKHLTYAEAQRWADLFGIG</sequence>
<name>A0ABM9G9J4_9BACL</name>
<dbReference type="RefSeq" id="WP_261945486.1">
    <property type="nucleotide sequence ID" value="NZ_CALYLO010000010.1"/>
</dbReference>
<evidence type="ECO:0000313" key="2">
    <source>
        <dbReference type="Proteomes" id="UP001154322"/>
    </source>
</evidence>
<gene>
    <name evidence="1" type="ORF">WJ0W_007121</name>
</gene>
<keyword evidence="2" id="KW-1185">Reference proteome</keyword>
<dbReference type="EMBL" id="CALYLO010000010">
    <property type="protein sequence ID" value="CAH8248453.1"/>
    <property type="molecule type" value="Genomic_DNA"/>
</dbReference>
<comment type="caution">
    <text evidence="1">The sequence shown here is derived from an EMBL/GenBank/DDBJ whole genome shotgun (WGS) entry which is preliminary data.</text>
</comment>
<reference evidence="1" key="1">
    <citation type="submission" date="2022-06" db="EMBL/GenBank/DDBJ databases">
        <authorList>
            <person name="Dietemann V."/>
            <person name="Ory F."/>
            <person name="Dainat B."/>
            <person name="Oberhansli S."/>
        </authorList>
    </citation>
    <scope>NUCLEOTIDE SEQUENCE</scope>
    <source>
        <strain evidence="1">Ena-SAMPLE-TAB-26-04-2022-14:26:32:270-5432</strain>
    </source>
</reference>